<dbReference type="InterPro" id="IPR027417">
    <property type="entry name" value="P-loop_NTPase"/>
</dbReference>
<keyword evidence="5" id="KW-1185">Reference proteome</keyword>
<evidence type="ECO:0000313" key="4">
    <source>
        <dbReference type="EMBL" id="KAK7076217.1"/>
    </source>
</evidence>
<evidence type="ECO:0000256" key="2">
    <source>
        <dbReference type="ARBA" id="ARBA00022679"/>
    </source>
</evidence>
<reference evidence="4 5" key="1">
    <citation type="submission" date="2023-11" db="EMBL/GenBank/DDBJ databases">
        <title>Halocaridina rubra genome assembly.</title>
        <authorList>
            <person name="Smith C."/>
        </authorList>
    </citation>
    <scope>NUCLEOTIDE SEQUENCE [LARGE SCALE GENOMIC DNA]</scope>
    <source>
        <strain evidence="4">EP-1</strain>
        <tissue evidence="4">Whole</tissue>
    </source>
</reference>
<protein>
    <submittedName>
        <fullName evidence="4">Sulfotransferase (Sult)</fullName>
        <ecNumber evidence="4">2.8.2.4</ecNumber>
    </submittedName>
</protein>
<dbReference type="EC" id="2.8.2.4" evidence="4"/>
<evidence type="ECO:0000259" key="3">
    <source>
        <dbReference type="Pfam" id="PF00685"/>
    </source>
</evidence>
<dbReference type="AlphaFoldDB" id="A0AAN8X473"/>
<dbReference type="Proteomes" id="UP001381693">
    <property type="component" value="Unassembled WGS sequence"/>
</dbReference>
<feature type="domain" description="Sulfotransferase" evidence="3">
    <location>
        <begin position="61"/>
        <end position="107"/>
    </location>
</feature>
<evidence type="ECO:0000256" key="1">
    <source>
        <dbReference type="ARBA" id="ARBA00005771"/>
    </source>
</evidence>
<dbReference type="Pfam" id="PF00685">
    <property type="entry name" value="Sulfotransfer_1"/>
    <property type="match status" value="1"/>
</dbReference>
<dbReference type="Gene3D" id="3.40.50.300">
    <property type="entry name" value="P-loop containing nucleotide triphosphate hydrolases"/>
    <property type="match status" value="1"/>
</dbReference>
<name>A0AAN8X473_HALRR</name>
<accession>A0AAN8X473</accession>
<dbReference type="SUPFAM" id="SSF52540">
    <property type="entry name" value="P-loop containing nucleoside triphosphate hydrolases"/>
    <property type="match status" value="1"/>
</dbReference>
<proteinExistence type="inferred from homology"/>
<gene>
    <name evidence="4" type="primary">SULT1C3_3</name>
    <name evidence="4" type="ORF">SK128_005422</name>
</gene>
<sequence>MEKTCSGHEVVPLEGEELARQEKDFTGYVDLGMVRFQPGRWLFPSSFTRFADKIYNFKVKPNDVYIVTWPKCGTTWTQEIVWTMRNNPNLDNPLAKAPVNARVPFLE</sequence>
<comment type="caution">
    <text evidence="4">The sequence shown here is derived from an EMBL/GenBank/DDBJ whole genome shotgun (WGS) entry which is preliminary data.</text>
</comment>
<organism evidence="4 5">
    <name type="scientific">Halocaridina rubra</name>
    <name type="common">Hawaiian red shrimp</name>
    <dbReference type="NCBI Taxonomy" id="373956"/>
    <lineage>
        <taxon>Eukaryota</taxon>
        <taxon>Metazoa</taxon>
        <taxon>Ecdysozoa</taxon>
        <taxon>Arthropoda</taxon>
        <taxon>Crustacea</taxon>
        <taxon>Multicrustacea</taxon>
        <taxon>Malacostraca</taxon>
        <taxon>Eumalacostraca</taxon>
        <taxon>Eucarida</taxon>
        <taxon>Decapoda</taxon>
        <taxon>Pleocyemata</taxon>
        <taxon>Caridea</taxon>
        <taxon>Atyoidea</taxon>
        <taxon>Atyidae</taxon>
        <taxon>Halocaridina</taxon>
    </lineage>
</organism>
<dbReference type="PANTHER" id="PTHR11783">
    <property type="entry name" value="SULFOTRANSFERASE SULT"/>
    <property type="match status" value="1"/>
</dbReference>
<dbReference type="InterPro" id="IPR000863">
    <property type="entry name" value="Sulfotransferase_dom"/>
</dbReference>
<comment type="similarity">
    <text evidence="1">Belongs to the sulfotransferase 1 family.</text>
</comment>
<keyword evidence="2 4" id="KW-0808">Transferase</keyword>
<dbReference type="GO" id="GO:0004304">
    <property type="term" value="F:estrone sulfotransferase activity"/>
    <property type="evidence" value="ECO:0007669"/>
    <property type="project" value="UniProtKB-EC"/>
</dbReference>
<dbReference type="EMBL" id="JAXCGZ010009776">
    <property type="protein sequence ID" value="KAK7076217.1"/>
    <property type="molecule type" value="Genomic_DNA"/>
</dbReference>
<evidence type="ECO:0000313" key="5">
    <source>
        <dbReference type="Proteomes" id="UP001381693"/>
    </source>
</evidence>